<evidence type="ECO:0000313" key="4">
    <source>
        <dbReference type="Proteomes" id="UP001152485"/>
    </source>
</evidence>
<dbReference type="AlphaFoldDB" id="A0A9W4VT14"/>
<keyword evidence="3" id="KW-1185">Reference proteome</keyword>
<name>A0A9W4VT14_9GAMM</name>
<gene>
    <name evidence="2" type="ORF">PSECIP111854_02917</name>
    <name evidence="1" type="ORF">PSECIP111951_02537</name>
</gene>
<organism evidence="2 3">
    <name type="scientific">Pseudoalteromonas holothuriae</name>
    <dbReference type="NCBI Taxonomy" id="2963714"/>
    <lineage>
        <taxon>Bacteria</taxon>
        <taxon>Pseudomonadati</taxon>
        <taxon>Pseudomonadota</taxon>
        <taxon>Gammaproteobacteria</taxon>
        <taxon>Alteromonadales</taxon>
        <taxon>Pseudoalteromonadaceae</taxon>
        <taxon>Pseudoalteromonas</taxon>
    </lineage>
</organism>
<proteinExistence type="predicted"/>
<protein>
    <submittedName>
        <fullName evidence="2">Uncharacterized protein</fullName>
    </submittedName>
</protein>
<evidence type="ECO:0000313" key="3">
    <source>
        <dbReference type="Proteomes" id="UP001152467"/>
    </source>
</evidence>
<dbReference type="PANTHER" id="PTHR34822">
    <property type="entry name" value="GRPB DOMAIN PROTEIN (AFU_ORTHOLOGUE AFUA_1G01530)"/>
    <property type="match status" value="1"/>
</dbReference>
<sequence length="110" mass="12699">MLDSHNQQMALIGYLAKGEYGIAGRRYFQKGKHERSHQVHAFEFGSFDVIRHLAFRDYLIAFPEIAQQYGLLKQEGARVCANNINVYCDHKDSFIKEHEAEALHCKTLSK</sequence>
<comment type="caution">
    <text evidence="2">The sequence shown here is derived from an EMBL/GenBank/DDBJ whole genome shotgun (WGS) entry which is preliminary data.</text>
</comment>
<dbReference type="EMBL" id="CAMAPD010000012">
    <property type="protein sequence ID" value="CAH9061673.1"/>
    <property type="molecule type" value="Genomic_DNA"/>
</dbReference>
<dbReference type="Gene3D" id="3.30.460.10">
    <property type="entry name" value="Beta Polymerase, domain 2"/>
    <property type="match status" value="1"/>
</dbReference>
<dbReference type="SUPFAM" id="SSF81301">
    <property type="entry name" value="Nucleotidyltransferase"/>
    <property type="match status" value="1"/>
</dbReference>
<dbReference type="Pfam" id="PF04229">
    <property type="entry name" value="GrpB"/>
    <property type="match status" value="1"/>
</dbReference>
<evidence type="ECO:0000313" key="1">
    <source>
        <dbReference type="EMBL" id="CAH9061673.1"/>
    </source>
</evidence>
<dbReference type="Proteomes" id="UP001152467">
    <property type="component" value="Unassembled WGS sequence"/>
</dbReference>
<dbReference type="PANTHER" id="PTHR34822:SF1">
    <property type="entry name" value="GRPB FAMILY PROTEIN"/>
    <property type="match status" value="1"/>
</dbReference>
<dbReference type="EMBL" id="CAMAPC010000012">
    <property type="protein sequence ID" value="CAH9061961.1"/>
    <property type="molecule type" value="Genomic_DNA"/>
</dbReference>
<dbReference type="InterPro" id="IPR007344">
    <property type="entry name" value="GrpB/CoaE"/>
</dbReference>
<dbReference type="InterPro" id="IPR043519">
    <property type="entry name" value="NT_sf"/>
</dbReference>
<accession>A0A9W4VT14</accession>
<evidence type="ECO:0000313" key="2">
    <source>
        <dbReference type="EMBL" id="CAH9061961.1"/>
    </source>
</evidence>
<reference evidence="2 4" key="1">
    <citation type="submission" date="2022-07" db="EMBL/GenBank/DDBJ databases">
        <authorList>
            <person name="Criscuolo A."/>
        </authorList>
    </citation>
    <scope>NUCLEOTIDE SEQUENCE</scope>
    <source>
        <strain evidence="4">CIP 111951</strain>
        <strain evidence="2">CIP111854</strain>
        <strain evidence="1">CIP111951</strain>
    </source>
</reference>
<dbReference type="Proteomes" id="UP001152485">
    <property type="component" value="Unassembled WGS sequence"/>
</dbReference>